<dbReference type="InterPro" id="IPR003010">
    <property type="entry name" value="C-N_Hydrolase"/>
</dbReference>
<evidence type="ECO:0000313" key="4">
    <source>
        <dbReference type="Proteomes" id="UP001549047"/>
    </source>
</evidence>
<comment type="caution">
    <text evidence="3">The sequence shown here is derived from an EMBL/GenBank/DDBJ whole genome shotgun (WGS) entry which is preliminary data.</text>
</comment>
<dbReference type="RefSeq" id="WP_354556317.1">
    <property type="nucleotide sequence ID" value="NZ_JBEPMB010000002.1"/>
</dbReference>
<dbReference type="Proteomes" id="UP001549047">
    <property type="component" value="Unassembled WGS sequence"/>
</dbReference>
<organism evidence="3 4">
    <name type="scientific">Rhizobium aquaticum</name>
    <dbReference type="NCBI Taxonomy" id="1549636"/>
    <lineage>
        <taxon>Bacteria</taxon>
        <taxon>Pseudomonadati</taxon>
        <taxon>Pseudomonadota</taxon>
        <taxon>Alphaproteobacteria</taxon>
        <taxon>Hyphomicrobiales</taxon>
        <taxon>Rhizobiaceae</taxon>
        <taxon>Rhizobium/Agrobacterium group</taxon>
        <taxon>Rhizobium</taxon>
    </lineage>
</organism>
<dbReference type="SUPFAM" id="SSF56317">
    <property type="entry name" value="Carbon-nitrogen hydrolase"/>
    <property type="match status" value="1"/>
</dbReference>
<dbReference type="Pfam" id="PF00795">
    <property type="entry name" value="CN_hydrolase"/>
    <property type="match status" value="1"/>
</dbReference>
<sequence length="301" mass="32788">MVKLAACQYAIDLIETWDAYAHHLTTLVGEAARQGAELALLPEYAAMVLAGQLDAGSRSDLHGSIASIQPLIPRWVELCAEIAANHNILFSPGSAPVLDTDGKYRNRAFLFGPQGLIGVQDKQIMTRFEREKWFIAAGVHGLRTFETPIGKLGILICYDNEFPILARNLAEDGADLILAPSCTDTLAGSYRVRIGAQARALENQIAVLASPTAGSAPWSHAMDENKGRAALYVPPDYGMPPSGVFAESPKEDVASSSWLVTEIDLEEVIRLRKEGQVATRRDWPEQFLDHAPESAARRAAR</sequence>
<evidence type="ECO:0000313" key="3">
    <source>
        <dbReference type="EMBL" id="MET3613814.1"/>
    </source>
</evidence>
<dbReference type="PROSITE" id="PS50263">
    <property type="entry name" value="CN_HYDROLASE"/>
    <property type="match status" value="1"/>
</dbReference>
<name>A0ABV2IZ99_9HYPH</name>
<protein>
    <submittedName>
        <fullName evidence="3">Amidohydrolase</fullName>
    </submittedName>
</protein>
<gene>
    <name evidence="3" type="ORF">ABID16_002143</name>
</gene>
<dbReference type="EMBL" id="JBEPMB010000002">
    <property type="protein sequence ID" value="MET3613814.1"/>
    <property type="molecule type" value="Genomic_DNA"/>
</dbReference>
<evidence type="ECO:0000259" key="2">
    <source>
        <dbReference type="PROSITE" id="PS50263"/>
    </source>
</evidence>
<dbReference type="PANTHER" id="PTHR23088:SF50">
    <property type="entry name" value="HYDROLASE YHCX"/>
    <property type="match status" value="1"/>
</dbReference>
<evidence type="ECO:0000256" key="1">
    <source>
        <dbReference type="SAM" id="MobiDB-lite"/>
    </source>
</evidence>
<feature type="region of interest" description="Disordered" evidence="1">
    <location>
        <begin position="281"/>
        <end position="301"/>
    </location>
</feature>
<feature type="domain" description="CN hydrolase" evidence="2">
    <location>
        <begin position="2"/>
        <end position="265"/>
    </location>
</feature>
<dbReference type="CDD" id="cd07574">
    <property type="entry name" value="nitrilase_Rim1_like"/>
    <property type="match status" value="1"/>
</dbReference>
<dbReference type="Gene3D" id="3.60.110.10">
    <property type="entry name" value="Carbon-nitrogen hydrolase"/>
    <property type="match status" value="1"/>
</dbReference>
<keyword evidence="4" id="KW-1185">Reference proteome</keyword>
<dbReference type="PANTHER" id="PTHR23088">
    <property type="entry name" value="NITRILASE-RELATED"/>
    <property type="match status" value="1"/>
</dbReference>
<dbReference type="InterPro" id="IPR036526">
    <property type="entry name" value="C-N_Hydrolase_sf"/>
</dbReference>
<accession>A0ABV2IZ99</accession>
<proteinExistence type="predicted"/>
<reference evidence="3 4" key="1">
    <citation type="submission" date="2024-06" db="EMBL/GenBank/DDBJ databases">
        <title>Genomic Encyclopedia of Type Strains, Phase IV (KMG-IV): sequencing the most valuable type-strain genomes for metagenomic binning, comparative biology and taxonomic classification.</title>
        <authorList>
            <person name="Goeker M."/>
        </authorList>
    </citation>
    <scope>NUCLEOTIDE SEQUENCE [LARGE SCALE GENOMIC DNA]</scope>
    <source>
        <strain evidence="3 4">DSM 29780</strain>
    </source>
</reference>